<dbReference type="CDD" id="cd09988">
    <property type="entry name" value="Formimidoylglutamase"/>
    <property type="match status" value="1"/>
</dbReference>
<feature type="binding site" evidence="5">
    <location>
        <position position="166"/>
    </location>
    <ligand>
        <name>Mn(2+)</name>
        <dbReference type="ChEBI" id="CHEBI:29035"/>
        <label>1</label>
    </ligand>
</feature>
<dbReference type="InterPro" id="IPR006035">
    <property type="entry name" value="Ureohydrolase"/>
</dbReference>
<evidence type="ECO:0000256" key="8">
    <source>
        <dbReference type="RuleBase" id="RU003684"/>
    </source>
</evidence>
<feature type="binding site" evidence="5">
    <location>
        <position position="170"/>
    </location>
    <ligand>
        <name>Mn(2+)</name>
        <dbReference type="ChEBI" id="CHEBI:29035"/>
        <label>1</label>
    </ligand>
</feature>
<name>A0A7C9K534_9GAMM</name>
<comment type="function">
    <text evidence="5">Catalyzes the conversion of N-formimidoyl-L-glutamate to L-glutamate and formamide.</text>
</comment>
<dbReference type="GO" id="GO:0030145">
    <property type="term" value="F:manganese ion binding"/>
    <property type="evidence" value="ECO:0007669"/>
    <property type="project" value="UniProtKB-UniRule"/>
</dbReference>
<keyword evidence="4 5" id="KW-0464">Manganese</keyword>
<evidence type="ECO:0000256" key="1">
    <source>
        <dbReference type="ARBA" id="ARBA00022723"/>
    </source>
</evidence>
<comment type="pathway">
    <text evidence="5">Amino-acid degradation; L-histidine degradation into L-glutamate; L-glutamate from N-formimidoyl-L-glutamate (hydrolase route): step 1/1.</text>
</comment>
<dbReference type="InterPro" id="IPR023696">
    <property type="entry name" value="Ureohydrolase_dom_sf"/>
</dbReference>
<dbReference type="PROSITE" id="PS51409">
    <property type="entry name" value="ARGINASE_2"/>
    <property type="match status" value="1"/>
</dbReference>
<dbReference type="GO" id="GO:0019556">
    <property type="term" value="P:L-histidine catabolic process to glutamate and formamide"/>
    <property type="evidence" value="ECO:0007669"/>
    <property type="project" value="UniProtKB-UniRule"/>
</dbReference>
<protein>
    <recommendedName>
        <fullName evidence="5 6">Formimidoylglutamase</fullName>
        <ecNumber evidence="5 6">3.5.3.8</ecNumber>
    </recommendedName>
    <alternativeName>
        <fullName evidence="5">Formiminoglutamase</fullName>
    </alternativeName>
    <alternativeName>
        <fullName evidence="5">Formiminoglutamate hydrolase</fullName>
    </alternativeName>
</protein>
<dbReference type="Proteomes" id="UP000480312">
    <property type="component" value="Unassembled WGS sequence"/>
</dbReference>
<evidence type="ECO:0000256" key="5">
    <source>
        <dbReference type="HAMAP-Rule" id="MF_00737"/>
    </source>
</evidence>
<evidence type="ECO:0000256" key="3">
    <source>
        <dbReference type="ARBA" id="ARBA00022808"/>
    </source>
</evidence>
<comment type="catalytic activity">
    <reaction evidence="5">
        <text>N-formimidoyl-L-glutamate + H2O = formamide + L-glutamate</text>
        <dbReference type="Rhea" id="RHEA:22492"/>
        <dbReference type="ChEBI" id="CHEBI:15377"/>
        <dbReference type="ChEBI" id="CHEBI:16397"/>
        <dbReference type="ChEBI" id="CHEBI:29985"/>
        <dbReference type="ChEBI" id="CHEBI:58928"/>
        <dbReference type="EC" id="3.5.3.8"/>
    </reaction>
</comment>
<feature type="binding site" evidence="5">
    <location>
        <position position="166"/>
    </location>
    <ligand>
        <name>Mn(2+)</name>
        <dbReference type="ChEBI" id="CHEBI:29035"/>
        <label>2</label>
    </ligand>
</feature>
<dbReference type="GO" id="GO:0008783">
    <property type="term" value="F:agmatinase activity"/>
    <property type="evidence" value="ECO:0007669"/>
    <property type="project" value="TreeGrafter"/>
</dbReference>
<dbReference type="PROSITE" id="PS01053">
    <property type="entry name" value="ARGINASE_1"/>
    <property type="match status" value="1"/>
</dbReference>
<keyword evidence="2 5" id="KW-0378">Hydrolase</keyword>
<evidence type="ECO:0000313" key="9">
    <source>
        <dbReference type="EMBL" id="NDL69519.1"/>
    </source>
</evidence>
<dbReference type="OrthoDB" id="9789727at2"/>
<dbReference type="GO" id="GO:0019557">
    <property type="term" value="P:L-histidine catabolic process to glutamate and formate"/>
    <property type="evidence" value="ECO:0007669"/>
    <property type="project" value="UniProtKB-UniPathway"/>
</dbReference>
<dbReference type="EMBL" id="JAAEHK010000003">
    <property type="protein sequence ID" value="NDL69519.1"/>
    <property type="molecule type" value="Genomic_DNA"/>
</dbReference>
<organism evidence="9 10">
    <name type="scientific">Vreelandella alkaliphila</name>
    <dbReference type="NCBI Taxonomy" id="272774"/>
    <lineage>
        <taxon>Bacteria</taxon>
        <taxon>Pseudomonadati</taxon>
        <taxon>Pseudomonadota</taxon>
        <taxon>Gammaproteobacteria</taxon>
        <taxon>Oceanospirillales</taxon>
        <taxon>Halomonadaceae</taxon>
        <taxon>Vreelandella</taxon>
    </lineage>
</organism>
<dbReference type="SUPFAM" id="SSF52768">
    <property type="entry name" value="Arginase/deacetylase"/>
    <property type="match status" value="1"/>
</dbReference>
<comment type="cofactor">
    <cofactor evidence="5">
        <name>Mn(2+)</name>
        <dbReference type="ChEBI" id="CHEBI:29035"/>
    </cofactor>
    <text evidence="5">Binds 2 manganese ions per subunit.</text>
</comment>
<dbReference type="InterPro" id="IPR005923">
    <property type="entry name" value="HutG"/>
</dbReference>
<dbReference type="RefSeq" id="WP_162217464.1">
    <property type="nucleotide sequence ID" value="NZ_JAAEHK010000003.1"/>
</dbReference>
<gene>
    <name evidence="5" type="primary">hutG</name>
    <name evidence="9" type="ORF">GPL32_03220</name>
</gene>
<comment type="similarity">
    <text evidence="5 7 8">Belongs to the arginase family.</text>
</comment>
<evidence type="ECO:0000256" key="2">
    <source>
        <dbReference type="ARBA" id="ARBA00022801"/>
    </source>
</evidence>
<feature type="binding site" evidence="5">
    <location>
        <position position="258"/>
    </location>
    <ligand>
        <name>Mn(2+)</name>
        <dbReference type="ChEBI" id="CHEBI:29035"/>
        <label>2</label>
    </ligand>
</feature>
<dbReference type="GO" id="GO:0033389">
    <property type="term" value="P:putrescine biosynthetic process from arginine, via agmatine"/>
    <property type="evidence" value="ECO:0007669"/>
    <property type="project" value="TreeGrafter"/>
</dbReference>
<dbReference type="GO" id="GO:0050415">
    <property type="term" value="F:formimidoylglutamase activity"/>
    <property type="evidence" value="ECO:0007669"/>
    <property type="project" value="UniProtKB-UniRule"/>
</dbReference>
<proteinExistence type="inferred from homology"/>
<feature type="binding site" evidence="5">
    <location>
        <position position="136"/>
    </location>
    <ligand>
        <name>Mn(2+)</name>
        <dbReference type="ChEBI" id="CHEBI:29035"/>
        <label>1</label>
    </ligand>
</feature>
<dbReference type="PRINTS" id="PR00116">
    <property type="entry name" value="ARGINASE"/>
</dbReference>
<dbReference type="Pfam" id="PF00491">
    <property type="entry name" value="Arginase"/>
    <property type="match status" value="1"/>
</dbReference>
<dbReference type="PANTHER" id="PTHR11358">
    <property type="entry name" value="ARGINASE/AGMATINASE"/>
    <property type="match status" value="1"/>
</dbReference>
<dbReference type="NCBIfam" id="TIGR01227">
    <property type="entry name" value="hutG"/>
    <property type="match status" value="1"/>
</dbReference>
<dbReference type="HAMAP" id="MF_00737">
    <property type="entry name" value="Formimidoylglutam"/>
    <property type="match status" value="1"/>
</dbReference>
<evidence type="ECO:0000313" key="10">
    <source>
        <dbReference type="Proteomes" id="UP000480312"/>
    </source>
</evidence>
<dbReference type="Gene3D" id="3.40.800.10">
    <property type="entry name" value="Ureohydrolase domain"/>
    <property type="match status" value="1"/>
</dbReference>
<dbReference type="AlphaFoldDB" id="A0A7C9K534"/>
<sequence length="329" mass="35475">MANNSASNSTSTSTSAETALDMSLWTGRTDPEPNSERWHQKIQPLSQTAAPGCALLGFESDAGVARNQGRTGAAQGPTALRKALAPMAWHRTGPAYDAGNVRCEGDALETAQQTLADHVSALLNAEHFPIVLGGGHEVAYGSWLGLAQHLADNDEKAPRIGIINFDAHFDLRDPSHVRSSGTPFTQIADECAKRGWPFRYACLGVSRAANTRALFSRAAELGVMVREDRDFQPAHLERIQRDLERFMVRCDHLYLTIDLDVLPAGEAPGVSAPAARGVSLALIEPLIDAIRDSGKLRLADLAELNPAHDIDSRTARSAARLVFQLALDT</sequence>
<dbReference type="PANTHER" id="PTHR11358:SF35">
    <property type="entry name" value="FORMIMIDOYLGLUTAMASE"/>
    <property type="match status" value="1"/>
</dbReference>
<dbReference type="InterPro" id="IPR020855">
    <property type="entry name" value="Ureohydrolase_Mn_BS"/>
</dbReference>
<keyword evidence="3 5" id="KW-0369">Histidine metabolism</keyword>
<feature type="binding site" evidence="5">
    <location>
        <position position="260"/>
    </location>
    <ligand>
        <name>Mn(2+)</name>
        <dbReference type="ChEBI" id="CHEBI:29035"/>
        <label>2</label>
    </ligand>
</feature>
<feature type="binding site" evidence="5">
    <location>
        <position position="258"/>
    </location>
    <ligand>
        <name>Mn(2+)</name>
        <dbReference type="ChEBI" id="CHEBI:29035"/>
        <label>1</label>
    </ligand>
</feature>
<dbReference type="EC" id="3.5.3.8" evidence="5 6"/>
<accession>A0A7C9K534</accession>
<keyword evidence="1 5" id="KW-0479">Metal-binding</keyword>
<comment type="caution">
    <text evidence="9">The sequence shown here is derived from an EMBL/GenBank/DDBJ whole genome shotgun (WGS) entry which is preliminary data.</text>
</comment>
<reference evidence="9 10" key="1">
    <citation type="submission" date="2020-01" db="EMBL/GenBank/DDBJ databases">
        <title>Whole genome sequencing of Halomonas alkaliphila strain LS44.</title>
        <authorList>
            <person name="Kumar S."/>
            <person name="Paul D."/>
            <person name="Shouche Y."/>
            <person name="Suryavanshi M.V."/>
        </authorList>
    </citation>
    <scope>NUCLEOTIDE SEQUENCE [LARGE SCALE GENOMIC DNA]</scope>
    <source>
        <strain evidence="9 10">LS44</strain>
    </source>
</reference>
<evidence type="ECO:0000256" key="4">
    <source>
        <dbReference type="ARBA" id="ARBA00023211"/>
    </source>
</evidence>
<evidence type="ECO:0000256" key="7">
    <source>
        <dbReference type="PROSITE-ProRule" id="PRU00742"/>
    </source>
</evidence>
<evidence type="ECO:0000256" key="6">
    <source>
        <dbReference type="NCBIfam" id="TIGR01227"/>
    </source>
</evidence>
<dbReference type="UniPathway" id="UPA00379">
    <property type="reaction ID" value="UER00552"/>
</dbReference>
<feature type="binding site" evidence="5">
    <location>
        <position position="168"/>
    </location>
    <ligand>
        <name>Mn(2+)</name>
        <dbReference type="ChEBI" id="CHEBI:29035"/>
        <label>2</label>
    </ligand>
</feature>